<dbReference type="PANTHER" id="PTHR43019">
    <property type="entry name" value="SERINE ENDOPROTEASE DEGS"/>
    <property type="match status" value="1"/>
</dbReference>
<dbReference type="InterPro" id="IPR009003">
    <property type="entry name" value="Peptidase_S1_PA"/>
</dbReference>
<dbReference type="EMBL" id="CP000828">
    <property type="protein sequence ID" value="ABW29433.1"/>
    <property type="molecule type" value="Genomic_DNA"/>
</dbReference>
<dbReference type="STRING" id="329726.AM1_4456"/>
<gene>
    <name evidence="2" type="ordered locus">AM1_4456</name>
</gene>
<dbReference type="OrthoDB" id="561030at2"/>
<name>B0CFY6_ACAM1</name>
<dbReference type="KEGG" id="amr:AM1_4456"/>
<dbReference type="SUPFAM" id="SSF50494">
    <property type="entry name" value="Trypsin-like serine proteases"/>
    <property type="match status" value="1"/>
</dbReference>
<keyword evidence="3" id="KW-1185">Reference proteome</keyword>
<dbReference type="PANTHER" id="PTHR43019:SF23">
    <property type="entry name" value="PROTEASE DO-LIKE 5, CHLOROPLASTIC"/>
    <property type="match status" value="1"/>
</dbReference>
<dbReference type="RefSeq" id="WP_010475619.1">
    <property type="nucleotide sequence ID" value="NC_009925.1"/>
</dbReference>
<dbReference type="eggNOG" id="COG0265">
    <property type="taxonomic scope" value="Bacteria"/>
</dbReference>
<accession>B0CFY6</accession>
<evidence type="ECO:0000313" key="3">
    <source>
        <dbReference type="Proteomes" id="UP000000268"/>
    </source>
</evidence>
<dbReference type="AlphaFoldDB" id="B0CFY6"/>
<feature type="region of interest" description="Disordered" evidence="1">
    <location>
        <begin position="237"/>
        <end position="300"/>
    </location>
</feature>
<evidence type="ECO:0000256" key="1">
    <source>
        <dbReference type="SAM" id="MobiDB-lite"/>
    </source>
</evidence>
<protein>
    <submittedName>
        <fullName evidence="2">Conserved domain protein</fullName>
    </submittedName>
</protein>
<dbReference type="Pfam" id="PF13365">
    <property type="entry name" value="Trypsin_2"/>
    <property type="match status" value="1"/>
</dbReference>
<dbReference type="InterPro" id="IPR043504">
    <property type="entry name" value="Peptidase_S1_PA_chymotrypsin"/>
</dbReference>
<sequence length="300" mass="31886">MRFNNNPTVVLGGMLTASVVCLQTQVALSLPSSQIGKSAKNFTVLIASDYPGSGVIINKKDKTYTVLTAEHVVRHSDFEYHVVTQDGKKHPVKYQTVKKFPGVDLAVVTFTSDKNYMSAKLAKSEEAGIGSVVYTAGYPDPGQAIENRIFQFTDGKVSGVNPKAKDGYSLIYTNITRKGMSGGPVLNTNGELVGIHGRAETDVQGDVQVKAGLNLGIPIKTFLSIAPKVGIKLDFKAQPTAKPPTPKPTPTAQQQTPAVQPPGFQPTSTTPTGTPRLPSRPKPIRPKGTGQSPVCAGSRC</sequence>
<organism evidence="2 3">
    <name type="scientific">Acaryochloris marina (strain MBIC 11017)</name>
    <dbReference type="NCBI Taxonomy" id="329726"/>
    <lineage>
        <taxon>Bacteria</taxon>
        <taxon>Bacillati</taxon>
        <taxon>Cyanobacteriota</taxon>
        <taxon>Cyanophyceae</taxon>
        <taxon>Acaryochloridales</taxon>
        <taxon>Acaryochloridaceae</taxon>
        <taxon>Acaryochloris</taxon>
    </lineage>
</organism>
<reference evidence="2 3" key="1">
    <citation type="journal article" date="2008" name="Proc. Natl. Acad. Sci. U.S.A.">
        <title>Niche adaptation and genome expansion in the chlorophyll d-producing cyanobacterium Acaryochloris marina.</title>
        <authorList>
            <person name="Swingley W.D."/>
            <person name="Chen M."/>
            <person name="Cheung P.C."/>
            <person name="Conrad A.L."/>
            <person name="Dejesa L.C."/>
            <person name="Hao J."/>
            <person name="Honchak B.M."/>
            <person name="Karbach L.E."/>
            <person name="Kurdoglu A."/>
            <person name="Lahiri S."/>
            <person name="Mastrian S.D."/>
            <person name="Miyashita H."/>
            <person name="Page L."/>
            <person name="Ramakrishna P."/>
            <person name="Satoh S."/>
            <person name="Sattley W.M."/>
            <person name="Shimada Y."/>
            <person name="Taylor H.L."/>
            <person name="Tomo T."/>
            <person name="Tsuchiya T."/>
            <person name="Wang Z.T."/>
            <person name="Raymond J."/>
            <person name="Mimuro M."/>
            <person name="Blankenship R.E."/>
            <person name="Touchman J.W."/>
        </authorList>
    </citation>
    <scope>NUCLEOTIDE SEQUENCE [LARGE SCALE GENOMIC DNA]</scope>
    <source>
        <strain evidence="3">MBIC 11017</strain>
    </source>
</reference>
<dbReference type="Gene3D" id="2.40.10.10">
    <property type="entry name" value="Trypsin-like serine proteases"/>
    <property type="match status" value="2"/>
</dbReference>
<proteinExistence type="predicted"/>
<dbReference type="Proteomes" id="UP000000268">
    <property type="component" value="Chromosome"/>
</dbReference>
<evidence type="ECO:0000313" key="2">
    <source>
        <dbReference type="EMBL" id="ABW29433.1"/>
    </source>
</evidence>
<dbReference type="HOGENOM" id="CLU_005774_0_0_3"/>